<dbReference type="GO" id="GO:0005737">
    <property type="term" value="C:cytoplasm"/>
    <property type="evidence" value="ECO:0007669"/>
    <property type="project" value="UniProtKB-SubCell"/>
</dbReference>
<comment type="cofactor">
    <cofactor evidence="1">
        <name>[4Fe-4S] cluster</name>
        <dbReference type="ChEBI" id="CHEBI:49883"/>
    </cofactor>
</comment>
<name>A0ABD1XR81_9MARC</name>
<evidence type="ECO:0000256" key="3">
    <source>
        <dbReference type="ARBA" id="ARBA00022485"/>
    </source>
</evidence>
<dbReference type="CDD" id="cd01335">
    <property type="entry name" value="Radical_SAM"/>
    <property type="match status" value="1"/>
</dbReference>
<protein>
    <recommendedName>
        <fullName evidence="12">Radical SAM core domain-containing protein</fullName>
    </recommendedName>
</protein>
<evidence type="ECO:0000256" key="11">
    <source>
        <dbReference type="ARBA" id="ARBA00023014"/>
    </source>
</evidence>
<evidence type="ECO:0000256" key="1">
    <source>
        <dbReference type="ARBA" id="ARBA00001966"/>
    </source>
</evidence>
<dbReference type="GO" id="GO:0006364">
    <property type="term" value="P:rRNA processing"/>
    <property type="evidence" value="ECO:0007669"/>
    <property type="project" value="UniProtKB-KW"/>
</dbReference>
<dbReference type="EMBL" id="JBHFFA010000007">
    <property type="protein sequence ID" value="KAL2611445.1"/>
    <property type="molecule type" value="Genomic_DNA"/>
</dbReference>
<keyword evidence="8" id="KW-0949">S-adenosyl-L-methionine</keyword>
<dbReference type="SFLD" id="SFLDG01062">
    <property type="entry name" value="methyltransferase_(Class_A)"/>
    <property type="match status" value="1"/>
</dbReference>
<dbReference type="GO" id="GO:0046872">
    <property type="term" value="F:metal ion binding"/>
    <property type="evidence" value="ECO:0007669"/>
    <property type="project" value="UniProtKB-KW"/>
</dbReference>
<proteinExistence type="predicted"/>
<dbReference type="GO" id="GO:0032259">
    <property type="term" value="P:methylation"/>
    <property type="evidence" value="ECO:0007669"/>
    <property type="project" value="UniProtKB-KW"/>
</dbReference>
<keyword evidence="5" id="KW-0698">rRNA processing</keyword>
<dbReference type="GO" id="GO:0008168">
    <property type="term" value="F:methyltransferase activity"/>
    <property type="evidence" value="ECO:0007669"/>
    <property type="project" value="UniProtKB-KW"/>
</dbReference>
<dbReference type="InterPro" id="IPR004383">
    <property type="entry name" value="rRNA_lsu_MTrfase_RlmN/Cfr"/>
</dbReference>
<dbReference type="GO" id="GO:0051539">
    <property type="term" value="F:4 iron, 4 sulfur cluster binding"/>
    <property type="evidence" value="ECO:0007669"/>
    <property type="project" value="UniProtKB-KW"/>
</dbReference>
<dbReference type="NCBIfam" id="TIGR00048">
    <property type="entry name" value="rRNA_mod_RlmN"/>
    <property type="match status" value="1"/>
</dbReference>
<dbReference type="Gene3D" id="3.20.20.70">
    <property type="entry name" value="Aldolase class I"/>
    <property type="match status" value="1"/>
</dbReference>
<dbReference type="InterPro" id="IPR007197">
    <property type="entry name" value="rSAM"/>
</dbReference>
<keyword evidence="4" id="KW-0963">Cytoplasm</keyword>
<dbReference type="InterPro" id="IPR058240">
    <property type="entry name" value="rSAM_sf"/>
</dbReference>
<evidence type="ECO:0000256" key="8">
    <source>
        <dbReference type="ARBA" id="ARBA00022691"/>
    </source>
</evidence>
<evidence type="ECO:0000256" key="9">
    <source>
        <dbReference type="ARBA" id="ARBA00022723"/>
    </source>
</evidence>
<dbReference type="SUPFAM" id="SSF102114">
    <property type="entry name" value="Radical SAM enzymes"/>
    <property type="match status" value="1"/>
</dbReference>
<evidence type="ECO:0000256" key="7">
    <source>
        <dbReference type="ARBA" id="ARBA00022679"/>
    </source>
</evidence>
<comment type="subcellular location">
    <subcellularLocation>
        <location evidence="2">Cytoplasm</location>
    </subcellularLocation>
</comment>
<accession>A0ABD1XR81</accession>
<dbReference type="PROSITE" id="PS51918">
    <property type="entry name" value="RADICAL_SAM"/>
    <property type="match status" value="1"/>
</dbReference>
<evidence type="ECO:0000256" key="4">
    <source>
        <dbReference type="ARBA" id="ARBA00022490"/>
    </source>
</evidence>
<sequence length="399" mass="43327">MEEEPKFSVFDEVKLKAELQRCGVKPLHAVTIHSYLLANQDAEPHEVPDLPKAAYPLLESHFKSTTSKLKSEHFSSDGTTVKLLIELQNGQAVESVIMRHDASAGKYAGGPRQGGPRATLCVSSQVGCNMGCTFCATGTMGLKGNLSAGDIVEQLVHANRITPIRNIVFMGMGEPLNNYQAVLQAIKTMTGPSFSMSPSHITVSTVGVVPRIVSLANDLPGVNLALSLHAPTQDLRVQIVPAARAYNLLKLMAAIDSYSAASKRKVFIEYIMIGGVNDSDEAAHQLGSLLSGRQVVLNLIPYNPTETKADFKASREDTVHNFQKTIREVYNIRATVRREMGQDIAGACGQLAVGDLKRTSLSARKNIFGFQWVAFRQTGVVPVGISHKVCLRKWASRST</sequence>
<dbReference type="PANTHER" id="PTHR30544:SF8">
    <property type="entry name" value="RADICAL SAM SUPERFAMILY PROTEIN"/>
    <property type="match status" value="1"/>
</dbReference>
<evidence type="ECO:0000256" key="2">
    <source>
        <dbReference type="ARBA" id="ARBA00004496"/>
    </source>
</evidence>
<keyword evidence="9" id="KW-0479">Metal-binding</keyword>
<dbReference type="InterPro" id="IPR013785">
    <property type="entry name" value="Aldolase_TIM"/>
</dbReference>
<comment type="caution">
    <text evidence="13">The sequence shown here is derived from an EMBL/GenBank/DDBJ whole genome shotgun (WGS) entry which is preliminary data.</text>
</comment>
<evidence type="ECO:0000313" key="14">
    <source>
        <dbReference type="Proteomes" id="UP001605036"/>
    </source>
</evidence>
<keyword evidence="6" id="KW-0489">Methyltransferase</keyword>
<dbReference type="PIRSF" id="PIRSF006004">
    <property type="entry name" value="CHP00048"/>
    <property type="match status" value="1"/>
</dbReference>
<dbReference type="Pfam" id="PF04055">
    <property type="entry name" value="Radical_SAM"/>
    <property type="match status" value="1"/>
</dbReference>
<dbReference type="FunFam" id="3.20.20.70:FF:000164">
    <property type="entry name" value="23S rRNA methyltransferase"/>
    <property type="match status" value="1"/>
</dbReference>
<dbReference type="Proteomes" id="UP001605036">
    <property type="component" value="Unassembled WGS sequence"/>
</dbReference>
<dbReference type="AlphaFoldDB" id="A0ABD1XR81"/>
<dbReference type="InterPro" id="IPR027492">
    <property type="entry name" value="RNA_MTrfase_RlmN"/>
</dbReference>
<dbReference type="PANTHER" id="PTHR30544">
    <property type="entry name" value="23S RRNA METHYLTRANSFERASE"/>
    <property type="match status" value="1"/>
</dbReference>
<keyword evidence="10" id="KW-0408">Iron</keyword>
<evidence type="ECO:0000256" key="5">
    <source>
        <dbReference type="ARBA" id="ARBA00022552"/>
    </source>
</evidence>
<reference evidence="13 14" key="1">
    <citation type="submission" date="2024-09" db="EMBL/GenBank/DDBJ databases">
        <title>Chromosome-scale assembly of Riccia fluitans.</title>
        <authorList>
            <person name="Paukszto L."/>
            <person name="Sawicki J."/>
            <person name="Karawczyk K."/>
            <person name="Piernik-Szablinska J."/>
            <person name="Szczecinska M."/>
            <person name="Mazdziarz M."/>
        </authorList>
    </citation>
    <scope>NUCLEOTIDE SEQUENCE [LARGE SCALE GENOMIC DNA]</scope>
    <source>
        <strain evidence="13">Rf_01</strain>
        <tissue evidence="13">Aerial parts of the thallus</tissue>
    </source>
</reference>
<dbReference type="SFLD" id="SFLDF00275">
    <property type="entry name" value="adenosine_C2_methyltransferase"/>
    <property type="match status" value="1"/>
</dbReference>
<evidence type="ECO:0000313" key="13">
    <source>
        <dbReference type="EMBL" id="KAL2611445.1"/>
    </source>
</evidence>
<keyword evidence="11" id="KW-0411">Iron-sulfur</keyword>
<organism evidence="13 14">
    <name type="scientific">Riccia fluitans</name>
    <dbReference type="NCBI Taxonomy" id="41844"/>
    <lineage>
        <taxon>Eukaryota</taxon>
        <taxon>Viridiplantae</taxon>
        <taxon>Streptophyta</taxon>
        <taxon>Embryophyta</taxon>
        <taxon>Marchantiophyta</taxon>
        <taxon>Marchantiopsida</taxon>
        <taxon>Marchantiidae</taxon>
        <taxon>Marchantiales</taxon>
        <taxon>Ricciaceae</taxon>
        <taxon>Riccia</taxon>
    </lineage>
</organism>
<gene>
    <name evidence="13" type="ORF">R1flu_023137</name>
</gene>
<evidence type="ECO:0000256" key="6">
    <source>
        <dbReference type="ARBA" id="ARBA00022603"/>
    </source>
</evidence>
<keyword evidence="14" id="KW-1185">Reference proteome</keyword>
<feature type="domain" description="Radical SAM core" evidence="12">
    <location>
        <begin position="114"/>
        <end position="343"/>
    </location>
</feature>
<evidence type="ECO:0000259" key="12">
    <source>
        <dbReference type="PROSITE" id="PS51918"/>
    </source>
</evidence>
<keyword evidence="3" id="KW-0004">4Fe-4S</keyword>
<keyword evidence="7" id="KW-0808">Transferase</keyword>
<dbReference type="InterPro" id="IPR040072">
    <property type="entry name" value="Methyltransferase_A"/>
</dbReference>
<evidence type="ECO:0000256" key="10">
    <source>
        <dbReference type="ARBA" id="ARBA00023004"/>
    </source>
</evidence>
<dbReference type="SFLD" id="SFLDS00029">
    <property type="entry name" value="Radical_SAM"/>
    <property type="match status" value="1"/>
</dbReference>